<reference evidence="9 10" key="1">
    <citation type="submission" date="2015-02" db="EMBL/GenBank/DDBJ databases">
        <title>Pseudomonas helleri sp. nov. and Pseudomonas weihenstephanensis sp. nov., isolated from raw cows milk.</title>
        <authorList>
            <person name="von Neubeck M."/>
            <person name="Huptas C."/>
            <person name="Wenning M."/>
            <person name="Scherer S."/>
        </authorList>
    </citation>
    <scope>NUCLEOTIDE SEQUENCE [LARGE SCALE GENOMIC DNA]</scope>
    <source>
        <strain evidence="9 10">DSM 29166</strain>
    </source>
</reference>
<feature type="domain" description="Nitrite/Sulfite reductase ferredoxin-like" evidence="8">
    <location>
        <begin position="265"/>
        <end position="331"/>
    </location>
</feature>
<feature type="domain" description="Nitrite/Sulfite reductase ferredoxin-like" evidence="8">
    <location>
        <begin position="33"/>
        <end position="79"/>
    </location>
</feature>
<dbReference type="PANTHER" id="PTHR32439:SF9">
    <property type="entry name" value="BLR3264 PROTEIN"/>
    <property type="match status" value="1"/>
</dbReference>
<dbReference type="SUPFAM" id="SSF56014">
    <property type="entry name" value="Nitrite and sulphite reductase 4Fe-4S domain-like"/>
    <property type="match status" value="2"/>
</dbReference>
<protein>
    <submittedName>
        <fullName evidence="9">Oxidoreductase</fullName>
    </submittedName>
</protein>
<dbReference type="InterPro" id="IPR006067">
    <property type="entry name" value="NO2/SO3_Rdtase_4Fe4S_dom"/>
</dbReference>
<evidence type="ECO:0000259" key="8">
    <source>
        <dbReference type="Pfam" id="PF03460"/>
    </source>
</evidence>
<feature type="domain" description="Nitrite/sulphite reductase 4Fe-4S" evidence="7">
    <location>
        <begin position="100"/>
        <end position="242"/>
    </location>
</feature>
<keyword evidence="1" id="KW-0004">4Fe-4S</keyword>
<dbReference type="InterPro" id="IPR012798">
    <property type="entry name" value="Cbl_synth_CobG-like"/>
</dbReference>
<keyword evidence="2" id="KW-0349">Heme</keyword>
<evidence type="ECO:0000313" key="10">
    <source>
        <dbReference type="Proteomes" id="UP000036325"/>
    </source>
</evidence>
<dbReference type="InterPro" id="IPR045854">
    <property type="entry name" value="NO2/SO3_Rdtase_4Fe4S_sf"/>
</dbReference>
<dbReference type="NCBIfam" id="TIGR02435">
    <property type="entry name" value="CobG"/>
    <property type="match status" value="1"/>
</dbReference>
<dbReference type="GO" id="GO:0016491">
    <property type="term" value="F:oxidoreductase activity"/>
    <property type="evidence" value="ECO:0007669"/>
    <property type="project" value="UniProtKB-KW"/>
</dbReference>
<dbReference type="GO" id="GO:0051539">
    <property type="term" value="F:4 iron, 4 sulfur cluster binding"/>
    <property type="evidence" value="ECO:0007669"/>
    <property type="project" value="UniProtKB-KW"/>
</dbReference>
<dbReference type="SUPFAM" id="SSF55124">
    <property type="entry name" value="Nitrite/Sulfite reductase N-terminal domain-like"/>
    <property type="match status" value="2"/>
</dbReference>
<sequence length="444" mass="46950">MNTPSSNTPSQTPVRPSGCPGLLRIVPAMDGGICRVKLAGGSITASQARAVADVAMHYASGVIEATNRANLQIRGVGSQHSALIAPLLAAGLGPNTAASDEVRNLMLSPSAGIDPAMALDTWPLAQEVLASLETTPRLSELSAKFAVQLDGGEALAMLEHPHDLWLSAFEHEGQVLLGFGLAGCPAHDAALAAVPVAQGHELIMAVLNLFLDRARPEHTRMRHLLKEVPVTQFVQQLAERLSVAPVQLAAWRRHTPETPLHIGTYPQRETGRVYVGAVPPLGRLNAAMLNGLAQIASDYGDGTLRFTPWQSVLLPHIRAELAPEVTQQLIALGLLCDVTDPLSHLVACTGSSACAKGLADTKQDARQLATLLSQPLNIHLSGCQRSCAAAHIAPVTLLAVAPGHYDLYLRAPEHAGFGVLRGCNLTIEAAGAWLEARQRSNTDD</sequence>
<organism evidence="9 10">
    <name type="scientific">Pseudomonas weihenstephanensis</name>
    <dbReference type="NCBI Taxonomy" id="1608994"/>
    <lineage>
        <taxon>Bacteria</taxon>
        <taxon>Pseudomonadati</taxon>
        <taxon>Pseudomonadota</taxon>
        <taxon>Gammaproteobacteria</taxon>
        <taxon>Pseudomonadales</taxon>
        <taxon>Pseudomonadaceae</taxon>
        <taxon>Pseudomonas</taxon>
    </lineage>
</organism>
<evidence type="ECO:0000313" key="9">
    <source>
        <dbReference type="EMBL" id="KMN13466.1"/>
    </source>
</evidence>
<dbReference type="STRING" id="1608994.TU86_11145"/>
<evidence type="ECO:0000256" key="4">
    <source>
        <dbReference type="ARBA" id="ARBA00023002"/>
    </source>
</evidence>
<dbReference type="Gene3D" id="3.30.413.10">
    <property type="entry name" value="Sulfite Reductase Hemoprotein, domain 1"/>
    <property type="match status" value="2"/>
</dbReference>
<keyword evidence="3" id="KW-0479">Metal-binding</keyword>
<gene>
    <name evidence="9" type="ORF">TU86_11145</name>
</gene>
<dbReference type="PATRIC" id="fig|1608994.3.peg.2859"/>
<dbReference type="EMBL" id="JYLF01000004">
    <property type="protein sequence ID" value="KMN13466.1"/>
    <property type="molecule type" value="Genomic_DNA"/>
</dbReference>
<keyword evidence="4" id="KW-0560">Oxidoreductase</keyword>
<evidence type="ECO:0000259" key="7">
    <source>
        <dbReference type="Pfam" id="PF01077"/>
    </source>
</evidence>
<evidence type="ECO:0000256" key="1">
    <source>
        <dbReference type="ARBA" id="ARBA00022485"/>
    </source>
</evidence>
<dbReference type="Proteomes" id="UP000036325">
    <property type="component" value="Unassembled WGS sequence"/>
</dbReference>
<dbReference type="Pfam" id="PF03460">
    <property type="entry name" value="NIR_SIR_ferr"/>
    <property type="match status" value="2"/>
</dbReference>
<keyword evidence="5" id="KW-0408">Iron</keyword>
<dbReference type="Pfam" id="PF01077">
    <property type="entry name" value="NIR_SIR"/>
    <property type="match status" value="1"/>
</dbReference>
<dbReference type="InterPro" id="IPR051329">
    <property type="entry name" value="NIR_SIR_4Fe-4S"/>
</dbReference>
<evidence type="ECO:0000256" key="6">
    <source>
        <dbReference type="ARBA" id="ARBA00023014"/>
    </source>
</evidence>
<evidence type="ECO:0000256" key="3">
    <source>
        <dbReference type="ARBA" id="ARBA00022723"/>
    </source>
</evidence>
<proteinExistence type="predicted"/>
<dbReference type="AlphaFoldDB" id="A0A0J6LGI4"/>
<dbReference type="GO" id="GO:0020037">
    <property type="term" value="F:heme binding"/>
    <property type="evidence" value="ECO:0007669"/>
    <property type="project" value="InterPro"/>
</dbReference>
<name>A0A0J6LGI4_9PSED</name>
<dbReference type="GO" id="GO:0046872">
    <property type="term" value="F:metal ion binding"/>
    <property type="evidence" value="ECO:0007669"/>
    <property type="project" value="UniProtKB-KW"/>
</dbReference>
<dbReference type="InterPro" id="IPR036136">
    <property type="entry name" value="Nit/Sulf_reduc_fer-like_dom_sf"/>
</dbReference>
<evidence type="ECO:0000256" key="5">
    <source>
        <dbReference type="ARBA" id="ARBA00023004"/>
    </source>
</evidence>
<dbReference type="Gene3D" id="3.90.480.10">
    <property type="entry name" value="Sulfite Reductase Hemoprotein,Domain 2"/>
    <property type="match status" value="1"/>
</dbReference>
<keyword evidence="6" id="KW-0411">Iron-sulfur</keyword>
<dbReference type="InterPro" id="IPR005117">
    <property type="entry name" value="NiRdtase/SiRdtase_haem-b_fer"/>
</dbReference>
<dbReference type="PANTHER" id="PTHR32439">
    <property type="entry name" value="FERREDOXIN--NITRITE REDUCTASE, CHLOROPLASTIC"/>
    <property type="match status" value="1"/>
</dbReference>
<comment type="caution">
    <text evidence="9">The sequence shown here is derived from an EMBL/GenBank/DDBJ whole genome shotgun (WGS) entry which is preliminary data.</text>
</comment>
<dbReference type="RefSeq" id="WP_338053664.1">
    <property type="nucleotide sequence ID" value="NZ_JYLF01000004.1"/>
</dbReference>
<evidence type="ECO:0000256" key="2">
    <source>
        <dbReference type="ARBA" id="ARBA00022617"/>
    </source>
</evidence>
<accession>A0A0J6LGI4</accession>